<comment type="caution">
    <text evidence="2">The sequence shown here is derived from an EMBL/GenBank/DDBJ whole genome shotgun (WGS) entry which is preliminary data.</text>
</comment>
<name>A0A2V5K2U9_9BACL</name>
<dbReference type="SUPFAM" id="SSF46689">
    <property type="entry name" value="Homeodomain-like"/>
    <property type="match status" value="1"/>
</dbReference>
<evidence type="ECO:0000313" key="3">
    <source>
        <dbReference type="Proteomes" id="UP000247476"/>
    </source>
</evidence>
<dbReference type="Proteomes" id="UP000247476">
    <property type="component" value="Unassembled WGS sequence"/>
</dbReference>
<keyword evidence="3" id="KW-1185">Reference proteome</keyword>
<accession>A0A2V5K2U9</accession>
<dbReference type="PANTHER" id="PTHR46889:SF4">
    <property type="entry name" value="TRANSPOSASE INSO FOR INSERTION SEQUENCE ELEMENT IS911B-RELATED"/>
    <property type="match status" value="1"/>
</dbReference>
<gene>
    <name evidence="2" type="ORF">DLM86_17400</name>
</gene>
<protein>
    <recommendedName>
        <fullName evidence="1">HTH-like domain-containing protein</fullName>
    </recommendedName>
</protein>
<dbReference type="InterPro" id="IPR009057">
    <property type="entry name" value="Homeodomain-like_sf"/>
</dbReference>
<dbReference type="InterPro" id="IPR050900">
    <property type="entry name" value="Transposase_IS3/IS150/IS904"/>
</dbReference>
<dbReference type="Pfam" id="PF13276">
    <property type="entry name" value="HTH_21"/>
    <property type="match status" value="1"/>
</dbReference>
<dbReference type="InterPro" id="IPR025948">
    <property type="entry name" value="HTH-like_dom"/>
</dbReference>
<dbReference type="AlphaFoldDB" id="A0A2V5K2U9"/>
<sequence>MNGKYGIIEAAAGHYPVVALCSMLQVSRSSCYAYLKRKDADPDADLKEKILDIYHQRKKTFGYRRMQDELYRQERRRVNHKKVLRLMQESGIRR</sequence>
<reference evidence="2 3" key="1">
    <citation type="submission" date="2018-05" db="EMBL/GenBank/DDBJ databases">
        <title>Paenibacillus flagellatus sp. nov., isolated from selenium mineral soil.</title>
        <authorList>
            <person name="Dai X."/>
        </authorList>
    </citation>
    <scope>NUCLEOTIDE SEQUENCE [LARGE SCALE GENOMIC DNA]</scope>
    <source>
        <strain evidence="2 3">DXL2</strain>
    </source>
</reference>
<dbReference type="OrthoDB" id="9781005at2"/>
<dbReference type="PANTHER" id="PTHR46889">
    <property type="entry name" value="TRANSPOSASE INSF FOR INSERTION SEQUENCE IS3B-RELATED"/>
    <property type="match status" value="1"/>
</dbReference>
<evidence type="ECO:0000313" key="2">
    <source>
        <dbReference type="EMBL" id="PYI53538.1"/>
    </source>
</evidence>
<feature type="domain" description="HTH-like" evidence="1">
    <location>
        <begin position="45"/>
        <end position="93"/>
    </location>
</feature>
<evidence type="ECO:0000259" key="1">
    <source>
        <dbReference type="Pfam" id="PF13276"/>
    </source>
</evidence>
<organism evidence="2 3">
    <name type="scientific">Paenibacillus flagellatus</name>
    <dbReference type="NCBI Taxonomy" id="2211139"/>
    <lineage>
        <taxon>Bacteria</taxon>
        <taxon>Bacillati</taxon>
        <taxon>Bacillota</taxon>
        <taxon>Bacilli</taxon>
        <taxon>Bacillales</taxon>
        <taxon>Paenibacillaceae</taxon>
        <taxon>Paenibacillus</taxon>
    </lineage>
</organism>
<proteinExistence type="predicted"/>
<dbReference type="EMBL" id="QJVJ01000007">
    <property type="protein sequence ID" value="PYI53538.1"/>
    <property type="molecule type" value="Genomic_DNA"/>
</dbReference>